<organism evidence="1 2">
    <name type="scientific">Glycomyces rutgersensis</name>
    <dbReference type="NCBI Taxonomy" id="58115"/>
    <lineage>
        <taxon>Bacteria</taxon>
        <taxon>Bacillati</taxon>
        <taxon>Actinomycetota</taxon>
        <taxon>Actinomycetes</taxon>
        <taxon>Glycomycetales</taxon>
        <taxon>Glycomycetaceae</taxon>
        <taxon>Glycomyces</taxon>
    </lineage>
</organism>
<gene>
    <name evidence="1" type="ORF">GCM10010403_45940</name>
</gene>
<keyword evidence="2" id="KW-1185">Reference proteome</keyword>
<comment type="caution">
    <text evidence="1">The sequence shown here is derived from an EMBL/GenBank/DDBJ whole genome shotgun (WGS) entry which is preliminary data.</text>
</comment>
<proteinExistence type="predicted"/>
<sequence length="60" mass="6240">MTTAAVAAKPRAATRVKRILAFDMVPNIAGLLDGYGVGAVRDPGSYDVKPPGRIVTSETP</sequence>
<evidence type="ECO:0000313" key="2">
    <source>
        <dbReference type="Proteomes" id="UP001501584"/>
    </source>
</evidence>
<name>A0ABN3G9P1_9ACTN</name>
<accession>A0ABN3G9P1</accession>
<reference evidence="1 2" key="1">
    <citation type="journal article" date="2019" name="Int. J. Syst. Evol. Microbiol.">
        <title>The Global Catalogue of Microorganisms (GCM) 10K type strain sequencing project: providing services to taxonomists for standard genome sequencing and annotation.</title>
        <authorList>
            <consortium name="The Broad Institute Genomics Platform"/>
            <consortium name="The Broad Institute Genome Sequencing Center for Infectious Disease"/>
            <person name="Wu L."/>
            <person name="Ma J."/>
        </authorList>
    </citation>
    <scope>NUCLEOTIDE SEQUENCE [LARGE SCALE GENOMIC DNA]</scope>
    <source>
        <strain evidence="1 2">JCM 6238</strain>
    </source>
</reference>
<evidence type="ECO:0000313" key="1">
    <source>
        <dbReference type="EMBL" id="GAA2347016.1"/>
    </source>
</evidence>
<protein>
    <submittedName>
        <fullName evidence="1">Uncharacterized protein</fullName>
    </submittedName>
</protein>
<dbReference type="Proteomes" id="UP001501584">
    <property type="component" value="Unassembled WGS sequence"/>
</dbReference>
<dbReference type="EMBL" id="BAAASX010000008">
    <property type="protein sequence ID" value="GAA2347016.1"/>
    <property type="molecule type" value="Genomic_DNA"/>
</dbReference>